<evidence type="ECO:0000256" key="4">
    <source>
        <dbReference type="PROSITE-ProRule" id="PRU00335"/>
    </source>
</evidence>
<dbReference type="Gene3D" id="1.10.357.10">
    <property type="entry name" value="Tetracycline Repressor, domain 2"/>
    <property type="match status" value="1"/>
</dbReference>
<dbReference type="Pfam" id="PF00440">
    <property type="entry name" value="TetR_N"/>
    <property type="match status" value="1"/>
</dbReference>
<keyword evidence="7" id="KW-1185">Reference proteome</keyword>
<feature type="DNA-binding region" description="H-T-H motif" evidence="4">
    <location>
        <begin position="26"/>
        <end position="45"/>
    </location>
</feature>
<organism evidence="6 7">
    <name type="scientific">Deinococcus phoenicis</name>
    <dbReference type="NCBI Taxonomy" id="1476583"/>
    <lineage>
        <taxon>Bacteria</taxon>
        <taxon>Thermotogati</taxon>
        <taxon>Deinococcota</taxon>
        <taxon>Deinococci</taxon>
        <taxon>Deinococcales</taxon>
        <taxon>Deinococcaceae</taxon>
        <taxon>Deinococcus</taxon>
    </lineage>
</organism>
<dbReference type="PROSITE" id="PS50977">
    <property type="entry name" value="HTH_TETR_2"/>
    <property type="match status" value="1"/>
</dbReference>
<accession>A0A016QKD9</accession>
<evidence type="ECO:0000313" key="6">
    <source>
        <dbReference type="EMBL" id="EYB66357.1"/>
    </source>
</evidence>
<dbReference type="eggNOG" id="COG1309">
    <property type="taxonomic scope" value="Bacteria"/>
</dbReference>
<dbReference type="EMBL" id="JHAC01000093">
    <property type="protein sequence ID" value="EYB66357.1"/>
    <property type="molecule type" value="Genomic_DNA"/>
</dbReference>
<dbReference type="SUPFAM" id="SSF48498">
    <property type="entry name" value="Tetracyclin repressor-like, C-terminal domain"/>
    <property type="match status" value="1"/>
</dbReference>
<keyword evidence="3" id="KW-0804">Transcription</keyword>
<reference evidence="6 7" key="1">
    <citation type="submission" date="2014-03" db="EMBL/GenBank/DDBJ databases">
        <title>Draft genome sequence of Deinococcus phoenicis 1P10ME.</title>
        <authorList>
            <person name="Stepanov V.G."/>
            <person name="Vaishampayan P."/>
            <person name="Venkateswaran K."/>
            <person name="Fox G.E."/>
        </authorList>
    </citation>
    <scope>NUCLEOTIDE SEQUENCE [LARGE SCALE GENOMIC DNA]</scope>
    <source>
        <strain evidence="6 7">1P10ME</strain>
    </source>
</reference>
<dbReference type="PATRIC" id="fig|1476583.3.peg.3596"/>
<dbReference type="SUPFAM" id="SSF46689">
    <property type="entry name" value="Homeodomain-like"/>
    <property type="match status" value="1"/>
</dbReference>
<dbReference type="RefSeq" id="WP_051517517.1">
    <property type="nucleotide sequence ID" value="NZ_JHAC01000093.1"/>
</dbReference>
<feature type="domain" description="HTH tetR-type" evidence="5">
    <location>
        <begin position="3"/>
        <end position="63"/>
    </location>
</feature>
<dbReference type="OrthoDB" id="116240at2"/>
<dbReference type="GO" id="GO:0003677">
    <property type="term" value="F:DNA binding"/>
    <property type="evidence" value="ECO:0007669"/>
    <property type="project" value="UniProtKB-UniRule"/>
</dbReference>
<dbReference type="InterPro" id="IPR009057">
    <property type="entry name" value="Homeodomain-like_sf"/>
</dbReference>
<evidence type="ECO:0000256" key="3">
    <source>
        <dbReference type="ARBA" id="ARBA00023163"/>
    </source>
</evidence>
<keyword evidence="1" id="KW-0805">Transcription regulation</keyword>
<sequence>MTSPARERLLQAAHTLLSTRGLHHVSVDDIVREGGSTKATLYKYYRGKDDLILAVLRLEAQDFLQWLQDTVAHLEPRPERQLLVVFDALTGWFARPTFRGCLLTRLVIELADPHHPAVQVLQDHRRRVREYLTVLARQAGQPDPDRLAAELHLVLEGATLLAGVGQDRDALRRAKLITGQLLVPHPRSESTEGGT</sequence>
<evidence type="ECO:0000256" key="1">
    <source>
        <dbReference type="ARBA" id="ARBA00023015"/>
    </source>
</evidence>
<proteinExistence type="predicted"/>
<name>A0A016QKD9_9DEIO</name>
<dbReference type="AlphaFoldDB" id="A0A016QKD9"/>
<protein>
    <recommendedName>
        <fullName evidence="5">HTH tetR-type domain-containing protein</fullName>
    </recommendedName>
</protein>
<evidence type="ECO:0000256" key="2">
    <source>
        <dbReference type="ARBA" id="ARBA00023125"/>
    </source>
</evidence>
<evidence type="ECO:0000313" key="7">
    <source>
        <dbReference type="Proteomes" id="UP000020492"/>
    </source>
</evidence>
<dbReference type="InterPro" id="IPR036271">
    <property type="entry name" value="Tet_transcr_reg_TetR-rel_C_sf"/>
</dbReference>
<dbReference type="InterPro" id="IPR011075">
    <property type="entry name" value="TetR_C"/>
</dbReference>
<keyword evidence="2 4" id="KW-0238">DNA-binding</keyword>
<dbReference type="Pfam" id="PF16925">
    <property type="entry name" value="TetR_C_13"/>
    <property type="match status" value="1"/>
</dbReference>
<dbReference type="PRINTS" id="PR00455">
    <property type="entry name" value="HTHTETR"/>
</dbReference>
<comment type="caution">
    <text evidence="6">The sequence shown here is derived from an EMBL/GenBank/DDBJ whole genome shotgun (WGS) entry which is preliminary data.</text>
</comment>
<dbReference type="STRING" id="1476583.DEIPH_ctg139orf0080"/>
<dbReference type="InterPro" id="IPR001647">
    <property type="entry name" value="HTH_TetR"/>
</dbReference>
<gene>
    <name evidence="6" type="ORF">DEIPH_ctg139orf0080</name>
</gene>
<evidence type="ECO:0000259" key="5">
    <source>
        <dbReference type="PROSITE" id="PS50977"/>
    </source>
</evidence>
<dbReference type="Proteomes" id="UP000020492">
    <property type="component" value="Unassembled WGS sequence"/>
</dbReference>
<dbReference type="PANTHER" id="PTHR47506:SF6">
    <property type="entry name" value="HTH-TYPE TRANSCRIPTIONAL REPRESSOR NEMR"/>
    <property type="match status" value="1"/>
</dbReference>
<dbReference type="PANTHER" id="PTHR47506">
    <property type="entry name" value="TRANSCRIPTIONAL REGULATORY PROTEIN"/>
    <property type="match status" value="1"/>
</dbReference>